<keyword evidence="8" id="KW-1185">Reference proteome</keyword>
<evidence type="ECO:0000313" key="7">
    <source>
        <dbReference type="EMBL" id="ORX76108.1"/>
    </source>
</evidence>
<dbReference type="InterPro" id="IPR001849">
    <property type="entry name" value="PH_domain"/>
</dbReference>
<feature type="domain" description="SH3" evidence="4">
    <location>
        <begin position="10"/>
        <end position="73"/>
    </location>
</feature>
<keyword evidence="1 2" id="KW-0728">SH3 domain</keyword>
<dbReference type="Pfam" id="PF07647">
    <property type="entry name" value="SAM_2"/>
    <property type="match status" value="1"/>
</dbReference>
<accession>A0A1Y1WS56</accession>
<dbReference type="Pfam" id="PF00018">
    <property type="entry name" value="SH3_1"/>
    <property type="match status" value="1"/>
</dbReference>
<dbReference type="InterPro" id="IPR001452">
    <property type="entry name" value="SH3_domain"/>
</dbReference>
<reference evidence="7 8" key="1">
    <citation type="submission" date="2016-08" db="EMBL/GenBank/DDBJ databases">
        <title>A Parts List for Fungal Cellulosomes Revealed by Comparative Genomics.</title>
        <authorList>
            <consortium name="DOE Joint Genome Institute"/>
            <person name="Haitjema C.H."/>
            <person name="Gilmore S.P."/>
            <person name="Henske J.K."/>
            <person name="Solomon K.V."/>
            <person name="De Groot R."/>
            <person name="Kuo A."/>
            <person name="Mondo S.J."/>
            <person name="Salamov A.A."/>
            <person name="Labutti K."/>
            <person name="Zhao Z."/>
            <person name="Chiniquy J."/>
            <person name="Barry K."/>
            <person name="Brewer H.M."/>
            <person name="Purvine S.O."/>
            <person name="Wright A.T."/>
            <person name="Boxma B."/>
            <person name="Van Alen T."/>
            <person name="Hackstein J.H."/>
            <person name="Baker S.E."/>
            <person name="Grigoriev I.V."/>
            <person name="O'Malley M.A."/>
        </authorList>
    </citation>
    <scope>NUCLEOTIDE SEQUENCE [LARGE SCALE GENOMIC DNA]</scope>
    <source>
        <strain evidence="7 8">S4</strain>
    </source>
</reference>
<name>A0A1Y1WS56_9FUNG</name>
<dbReference type="InterPro" id="IPR011993">
    <property type="entry name" value="PH-like_dom_sf"/>
</dbReference>
<dbReference type="CDD" id="cd00174">
    <property type="entry name" value="SH3"/>
    <property type="match status" value="1"/>
</dbReference>
<dbReference type="SUPFAM" id="SSF47769">
    <property type="entry name" value="SAM/Pointed domain"/>
    <property type="match status" value="1"/>
</dbReference>
<dbReference type="Proteomes" id="UP000193944">
    <property type="component" value="Unassembled WGS sequence"/>
</dbReference>
<comment type="caution">
    <text evidence="7">The sequence shown here is derived from an EMBL/GenBank/DDBJ whole genome shotgun (WGS) entry which is preliminary data.</text>
</comment>
<dbReference type="Gene3D" id="2.30.30.40">
    <property type="entry name" value="SH3 Domains"/>
    <property type="match status" value="1"/>
</dbReference>
<dbReference type="SMART" id="SM00454">
    <property type="entry name" value="SAM"/>
    <property type="match status" value="1"/>
</dbReference>
<dbReference type="CDD" id="cd00821">
    <property type="entry name" value="PH"/>
    <property type="match status" value="1"/>
</dbReference>
<dbReference type="Gene3D" id="2.30.29.30">
    <property type="entry name" value="Pleckstrin-homology domain (PH domain)/Phosphotyrosine-binding domain (PTB)"/>
    <property type="match status" value="1"/>
</dbReference>
<evidence type="ECO:0000259" key="4">
    <source>
        <dbReference type="PROSITE" id="PS50002"/>
    </source>
</evidence>
<sequence length="670" mass="76175">MLGNNKNQNFVSFVVFGKYDFKAEECDEITFKRGDPILVLEKDDEHKDGWWKGKTADKLVGLFPVEFTTFINIKHINVDGLFDELDNLNNSSGRESFTTNSSVGTGSNSHPFQSNSPQLSSSEMNTPKMKYADQSSIQSSPGYYNHRMSISSTSGVGSSNGSPQIIQQHPQIKPPHLSLNNPNNNLKEYHSIPPTSWTIDHVLTWLEDVGFSACKQIFIDNNIDGMKLLGQSLASLRSIGINQLKDRLKLYNSIVSLKEQYNHANSNNEENNIDNSIMMDQNQWHQHNRLYNNQYTIEEERDESVISESPSTSVMSPKERRSSEFINTSIVDNRNNTRQINGPAGMRPRLNNIVSRESLQLTSTNFSYYRSSQRVNRTPSQSSKSSISSISSFFRRLSFSKPDKKNDNVFEPMFQHADYQGWLWTRFNKNTKWKKRWIILSREKIYFLKEPKHPVNIKHTIKLNITFSIQPDIHKGKTKYTFNLIDSANQQVVYFSADNHLVMMTWINVLVRATTSASSRLQPLPEGKSPIIGSPNLIPQSPITGCLQPIYNVNHQIVQSPNPNSYHHYQNQIPLQGQNQVIRNQNMSQNSYINPSRNSIAKALSPRVQQSVTSPQVQVRNSNIVSPQLQSHHLAQPSRRSSMQVPITTNTPNAVDSSASLTKVTEINED</sequence>
<dbReference type="InterPro" id="IPR001660">
    <property type="entry name" value="SAM"/>
</dbReference>
<feature type="region of interest" description="Disordered" evidence="3">
    <location>
        <begin position="301"/>
        <end position="321"/>
    </location>
</feature>
<evidence type="ECO:0000256" key="1">
    <source>
        <dbReference type="ARBA" id="ARBA00022443"/>
    </source>
</evidence>
<dbReference type="PROSITE" id="PS50003">
    <property type="entry name" value="PH_DOMAIN"/>
    <property type="match status" value="1"/>
</dbReference>
<evidence type="ECO:0000259" key="5">
    <source>
        <dbReference type="PROSITE" id="PS50003"/>
    </source>
</evidence>
<evidence type="ECO:0000259" key="6">
    <source>
        <dbReference type="PROSITE" id="PS50105"/>
    </source>
</evidence>
<feature type="compositionally biased region" description="Low complexity" evidence="3">
    <location>
        <begin position="149"/>
        <end position="168"/>
    </location>
</feature>
<dbReference type="SMART" id="SM00326">
    <property type="entry name" value="SH3"/>
    <property type="match status" value="1"/>
</dbReference>
<dbReference type="AlphaFoldDB" id="A0A1Y1WS56"/>
<dbReference type="InterPro" id="IPR036028">
    <property type="entry name" value="SH3-like_dom_sf"/>
</dbReference>
<gene>
    <name evidence="7" type="ORF">BCR32DRAFT_284550</name>
</gene>
<protein>
    <recommendedName>
        <fullName evidence="9">PH-domain-containing protein</fullName>
    </recommendedName>
</protein>
<evidence type="ECO:0008006" key="9">
    <source>
        <dbReference type="Google" id="ProtNLM"/>
    </source>
</evidence>
<dbReference type="EMBL" id="MCFG01000318">
    <property type="protein sequence ID" value="ORX76108.1"/>
    <property type="molecule type" value="Genomic_DNA"/>
</dbReference>
<evidence type="ECO:0000313" key="8">
    <source>
        <dbReference type="Proteomes" id="UP000193944"/>
    </source>
</evidence>
<evidence type="ECO:0000256" key="3">
    <source>
        <dbReference type="SAM" id="MobiDB-lite"/>
    </source>
</evidence>
<proteinExistence type="predicted"/>
<dbReference type="PROSITE" id="PS50002">
    <property type="entry name" value="SH3"/>
    <property type="match status" value="1"/>
</dbReference>
<feature type="region of interest" description="Disordered" evidence="3">
    <location>
        <begin position="93"/>
        <end position="168"/>
    </location>
</feature>
<feature type="compositionally biased region" description="Polar residues" evidence="3">
    <location>
        <begin position="306"/>
        <end position="315"/>
    </location>
</feature>
<dbReference type="SUPFAM" id="SSF50044">
    <property type="entry name" value="SH3-domain"/>
    <property type="match status" value="1"/>
</dbReference>
<feature type="domain" description="SAM" evidence="6">
    <location>
        <begin position="197"/>
        <end position="260"/>
    </location>
</feature>
<dbReference type="Pfam" id="PF00169">
    <property type="entry name" value="PH"/>
    <property type="match status" value="1"/>
</dbReference>
<feature type="domain" description="PH" evidence="5">
    <location>
        <begin position="416"/>
        <end position="515"/>
    </location>
</feature>
<feature type="compositionally biased region" description="Low complexity" evidence="3">
    <location>
        <begin position="96"/>
        <end position="109"/>
    </location>
</feature>
<dbReference type="STRING" id="1754192.A0A1Y1WS56"/>
<dbReference type="SUPFAM" id="SSF50729">
    <property type="entry name" value="PH domain-like"/>
    <property type="match status" value="1"/>
</dbReference>
<dbReference type="PROSITE" id="PS50105">
    <property type="entry name" value="SAM_DOMAIN"/>
    <property type="match status" value="1"/>
</dbReference>
<dbReference type="SMART" id="SM00233">
    <property type="entry name" value="PH"/>
    <property type="match status" value="1"/>
</dbReference>
<reference evidence="7 8" key="2">
    <citation type="submission" date="2016-08" db="EMBL/GenBank/DDBJ databases">
        <title>Pervasive Adenine N6-methylation of Active Genes in Fungi.</title>
        <authorList>
            <consortium name="DOE Joint Genome Institute"/>
            <person name="Mondo S.J."/>
            <person name="Dannebaum R.O."/>
            <person name="Kuo R.C."/>
            <person name="Labutti K."/>
            <person name="Haridas S."/>
            <person name="Kuo A."/>
            <person name="Salamov A."/>
            <person name="Ahrendt S.R."/>
            <person name="Lipzen A."/>
            <person name="Sullivan W."/>
            <person name="Andreopoulos W.B."/>
            <person name="Clum A."/>
            <person name="Lindquist E."/>
            <person name="Daum C."/>
            <person name="Ramamoorthy G.K."/>
            <person name="Gryganskyi A."/>
            <person name="Culley D."/>
            <person name="Magnuson J.K."/>
            <person name="James T.Y."/>
            <person name="O'Malley M.A."/>
            <person name="Stajich J.E."/>
            <person name="Spatafora J.W."/>
            <person name="Visel A."/>
            <person name="Grigoriev I.V."/>
        </authorList>
    </citation>
    <scope>NUCLEOTIDE SEQUENCE [LARGE SCALE GENOMIC DNA]</scope>
    <source>
        <strain evidence="7 8">S4</strain>
    </source>
</reference>
<feature type="region of interest" description="Disordered" evidence="3">
    <location>
        <begin position="629"/>
        <end position="670"/>
    </location>
</feature>
<dbReference type="Gene3D" id="1.10.150.50">
    <property type="entry name" value="Transcription Factor, Ets-1"/>
    <property type="match status" value="1"/>
</dbReference>
<dbReference type="PRINTS" id="PR00452">
    <property type="entry name" value="SH3DOMAIN"/>
</dbReference>
<organism evidence="7 8">
    <name type="scientific">Anaeromyces robustus</name>
    <dbReference type="NCBI Taxonomy" id="1754192"/>
    <lineage>
        <taxon>Eukaryota</taxon>
        <taxon>Fungi</taxon>
        <taxon>Fungi incertae sedis</taxon>
        <taxon>Chytridiomycota</taxon>
        <taxon>Chytridiomycota incertae sedis</taxon>
        <taxon>Neocallimastigomycetes</taxon>
        <taxon>Neocallimastigales</taxon>
        <taxon>Neocallimastigaceae</taxon>
        <taxon>Anaeromyces</taxon>
    </lineage>
</organism>
<dbReference type="OrthoDB" id="73680at2759"/>
<evidence type="ECO:0000256" key="2">
    <source>
        <dbReference type="PROSITE-ProRule" id="PRU00192"/>
    </source>
</evidence>
<feature type="compositionally biased region" description="Polar residues" evidence="3">
    <location>
        <begin position="133"/>
        <end position="142"/>
    </location>
</feature>
<feature type="compositionally biased region" description="Polar residues" evidence="3">
    <location>
        <begin position="110"/>
        <end position="125"/>
    </location>
</feature>
<dbReference type="InterPro" id="IPR013761">
    <property type="entry name" value="SAM/pointed_sf"/>
</dbReference>